<dbReference type="Proteomes" id="UP000283255">
    <property type="component" value="Unassembled WGS sequence"/>
</dbReference>
<comment type="subcellular location">
    <subcellularLocation>
        <location evidence="1">Cell inner membrane</location>
        <topology evidence="1">Multi-pass membrane protein</topology>
    </subcellularLocation>
    <subcellularLocation>
        <location evidence="11">Cell membrane</location>
        <topology evidence="11">Multi-pass membrane protein</topology>
    </subcellularLocation>
</comment>
<keyword evidence="7" id="KW-0029">Amino-acid transport</keyword>
<dbReference type="GO" id="GO:0043190">
    <property type="term" value="C:ATP-binding cassette (ABC) transporter complex"/>
    <property type="evidence" value="ECO:0007669"/>
    <property type="project" value="InterPro"/>
</dbReference>
<dbReference type="NCBIfam" id="TIGR01726">
    <property type="entry name" value="HEQRo_perm_3TM"/>
    <property type="match status" value="1"/>
</dbReference>
<accession>A0A418YB67</accession>
<dbReference type="InterPro" id="IPR035906">
    <property type="entry name" value="MetI-like_sf"/>
</dbReference>
<proteinExistence type="inferred from homology"/>
<dbReference type="Gene3D" id="1.10.3720.10">
    <property type="entry name" value="MetI-like"/>
    <property type="match status" value="1"/>
</dbReference>
<feature type="transmembrane region" description="Helical" evidence="11">
    <location>
        <begin position="227"/>
        <end position="248"/>
    </location>
</feature>
<keyword evidence="8 11" id="KW-1133">Transmembrane helix</keyword>
<dbReference type="PANTHER" id="PTHR30614:SF10">
    <property type="entry name" value="ARGININE ABC TRANSPORTER PERMEASE PROTEIN ARTM"/>
    <property type="match status" value="1"/>
</dbReference>
<feature type="transmembrane region" description="Helical" evidence="11">
    <location>
        <begin position="20"/>
        <end position="44"/>
    </location>
</feature>
<dbReference type="AlphaFoldDB" id="A0A418YB67"/>
<dbReference type="InterPro" id="IPR000515">
    <property type="entry name" value="MetI-like"/>
</dbReference>
<dbReference type="EMBL" id="QZCH01000027">
    <property type="protein sequence ID" value="RJG40219.1"/>
    <property type="molecule type" value="Genomic_DNA"/>
</dbReference>
<dbReference type="GO" id="GO:0006865">
    <property type="term" value="P:amino acid transport"/>
    <property type="evidence" value="ECO:0007669"/>
    <property type="project" value="UniProtKB-KW"/>
</dbReference>
<dbReference type="SUPFAM" id="SSF161098">
    <property type="entry name" value="MetI-like"/>
    <property type="match status" value="1"/>
</dbReference>
<comment type="similarity">
    <text evidence="2">Belongs to the binding-protein-dependent transport system permease family. HisMQ subfamily.</text>
</comment>
<feature type="domain" description="ABC transmembrane type-1" evidence="12">
    <location>
        <begin position="20"/>
        <end position="245"/>
    </location>
</feature>
<feature type="transmembrane region" description="Helical" evidence="11">
    <location>
        <begin position="99"/>
        <end position="119"/>
    </location>
</feature>
<keyword evidence="5" id="KW-0997">Cell inner membrane</keyword>
<evidence type="ECO:0000256" key="4">
    <source>
        <dbReference type="ARBA" id="ARBA00022475"/>
    </source>
</evidence>
<evidence type="ECO:0000256" key="11">
    <source>
        <dbReference type="RuleBase" id="RU363032"/>
    </source>
</evidence>
<reference evidence="13 14" key="2">
    <citation type="submission" date="2019-01" db="EMBL/GenBank/DDBJ databases">
        <title>Motilimonas pumilus sp. nov., isolated from the gut of sea cucumber (Apostichopus japonicus).</title>
        <authorList>
            <person name="Wang F.-Q."/>
            <person name="Ren L.-H."/>
            <person name="Lin Y.-W."/>
            <person name="Sun G.-H."/>
            <person name="Du Z.-J."/>
            <person name="Zhao J.-X."/>
            <person name="Liu X.-J."/>
            <person name="Liu L.-J."/>
        </authorList>
    </citation>
    <scope>NUCLEOTIDE SEQUENCE [LARGE SCALE GENOMIC DNA]</scope>
    <source>
        <strain evidence="13 14">PLHSC7-2</strain>
    </source>
</reference>
<dbReference type="PROSITE" id="PS50928">
    <property type="entry name" value="ABC_TM1"/>
    <property type="match status" value="1"/>
</dbReference>
<evidence type="ECO:0000313" key="14">
    <source>
        <dbReference type="Proteomes" id="UP000283255"/>
    </source>
</evidence>
<sequence>MQFEYVQLLQQEWPLYLEGMWTTFWLVALSLFLGLFIAVPAGIMRNSSQAKWRLPAWAFIYFFRGTPLLIQLFLIYYGAGQFLGGADSWQVTQVDNPSAWQQIVLVLQSVWFSLCGYIWHWLQEAWFCALLAFTLNTGAYTAEIVRGSINTMPVGEIEAAKAFGMNQVKIMSRIILPSAFRRALPAYSNEVIFMLHGSALAGVVTIVDLTGAARIVNSRYYAPFEAFITAGLLYMLMTFVIVYVFKLWEKRWHKHLKPLQV</sequence>
<protein>
    <recommendedName>
        <fullName evidence="10">Arginine ABC transporter permease protein ArtM</fullName>
    </recommendedName>
</protein>
<keyword evidence="6 11" id="KW-0812">Transmembrane</keyword>
<evidence type="ECO:0000256" key="7">
    <source>
        <dbReference type="ARBA" id="ARBA00022970"/>
    </source>
</evidence>
<evidence type="ECO:0000256" key="10">
    <source>
        <dbReference type="ARBA" id="ARBA00040319"/>
    </source>
</evidence>
<organism evidence="13 14">
    <name type="scientific">Motilimonas pumila</name>
    <dbReference type="NCBI Taxonomy" id="2303987"/>
    <lineage>
        <taxon>Bacteria</taxon>
        <taxon>Pseudomonadati</taxon>
        <taxon>Pseudomonadota</taxon>
        <taxon>Gammaproteobacteria</taxon>
        <taxon>Alteromonadales</taxon>
        <taxon>Alteromonadales genera incertae sedis</taxon>
        <taxon>Motilimonas</taxon>
    </lineage>
</organism>
<keyword evidence="9 11" id="KW-0472">Membrane</keyword>
<evidence type="ECO:0000256" key="8">
    <source>
        <dbReference type="ARBA" id="ARBA00022989"/>
    </source>
</evidence>
<keyword evidence="3 11" id="KW-0813">Transport</keyword>
<name>A0A418YB67_9GAMM</name>
<keyword evidence="4" id="KW-1003">Cell membrane</keyword>
<dbReference type="InterPro" id="IPR010065">
    <property type="entry name" value="AA_ABC_transptr_permease_3TM"/>
</dbReference>
<dbReference type="InterPro" id="IPR043429">
    <property type="entry name" value="ArtM/GltK/GlnP/TcyL/YhdX-like"/>
</dbReference>
<dbReference type="OrthoDB" id="4404959at2"/>
<evidence type="ECO:0000256" key="6">
    <source>
        <dbReference type="ARBA" id="ARBA00022692"/>
    </source>
</evidence>
<feature type="transmembrane region" description="Helical" evidence="11">
    <location>
        <begin position="56"/>
        <end position="79"/>
    </location>
</feature>
<evidence type="ECO:0000256" key="2">
    <source>
        <dbReference type="ARBA" id="ARBA00010072"/>
    </source>
</evidence>
<dbReference type="Pfam" id="PF00528">
    <property type="entry name" value="BPD_transp_1"/>
    <property type="match status" value="1"/>
</dbReference>
<evidence type="ECO:0000256" key="3">
    <source>
        <dbReference type="ARBA" id="ARBA00022448"/>
    </source>
</evidence>
<evidence type="ECO:0000313" key="13">
    <source>
        <dbReference type="EMBL" id="RJG40219.1"/>
    </source>
</evidence>
<dbReference type="CDD" id="cd06261">
    <property type="entry name" value="TM_PBP2"/>
    <property type="match status" value="1"/>
</dbReference>
<comment type="caution">
    <text evidence="13">The sequence shown here is derived from an EMBL/GenBank/DDBJ whole genome shotgun (WGS) entry which is preliminary data.</text>
</comment>
<dbReference type="PANTHER" id="PTHR30614">
    <property type="entry name" value="MEMBRANE COMPONENT OF AMINO ACID ABC TRANSPORTER"/>
    <property type="match status" value="1"/>
</dbReference>
<reference evidence="13 14" key="1">
    <citation type="submission" date="2018-09" db="EMBL/GenBank/DDBJ databases">
        <authorList>
            <person name="Wang F."/>
        </authorList>
    </citation>
    <scope>NUCLEOTIDE SEQUENCE [LARGE SCALE GENOMIC DNA]</scope>
    <source>
        <strain evidence="13 14">PLHSC7-2</strain>
    </source>
</reference>
<keyword evidence="14" id="KW-1185">Reference proteome</keyword>
<dbReference type="GO" id="GO:0022857">
    <property type="term" value="F:transmembrane transporter activity"/>
    <property type="evidence" value="ECO:0007669"/>
    <property type="project" value="InterPro"/>
</dbReference>
<evidence type="ECO:0000256" key="1">
    <source>
        <dbReference type="ARBA" id="ARBA00004429"/>
    </source>
</evidence>
<feature type="transmembrane region" description="Helical" evidence="11">
    <location>
        <begin position="191"/>
        <end position="215"/>
    </location>
</feature>
<evidence type="ECO:0000256" key="9">
    <source>
        <dbReference type="ARBA" id="ARBA00023136"/>
    </source>
</evidence>
<gene>
    <name evidence="13" type="ORF">D1Z90_16685</name>
</gene>
<evidence type="ECO:0000256" key="5">
    <source>
        <dbReference type="ARBA" id="ARBA00022519"/>
    </source>
</evidence>
<evidence type="ECO:0000259" key="12">
    <source>
        <dbReference type="PROSITE" id="PS50928"/>
    </source>
</evidence>